<dbReference type="InParanoid" id="A0A067P370"/>
<dbReference type="HOGENOM" id="CLU_018544_12_2_1"/>
<accession>A0A067P370</accession>
<dbReference type="EMBL" id="KL197794">
    <property type="protein sequence ID" value="KDQ49229.1"/>
    <property type="molecule type" value="Genomic_DNA"/>
</dbReference>
<evidence type="ECO:0000256" key="1">
    <source>
        <dbReference type="SAM" id="Coils"/>
    </source>
</evidence>
<keyword evidence="3" id="KW-1185">Reference proteome</keyword>
<reference evidence="3" key="1">
    <citation type="journal article" date="2014" name="Proc. Natl. Acad. Sci. U.S.A.">
        <title>Extensive sampling of basidiomycete genomes demonstrates inadequacy of the white-rot/brown-rot paradigm for wood decay fungi.</title>
        <authorList>
            <person name="Riley R."/>
            <person name="Salamov A.A."/>
            <person name="Brown D.W."/>
            <person name="Nagy L.G."/>
            <person name="Floudas D."/>
            <person name="Held B.W."/>
            <person name="Levasseur A."/>
            <person name="Lombard V."/>
            <person name="Morin E."/>
            <person name="Otillar R."/>
            <person name="Lindquist E.A."/>
            <person name="Sun H."/>
            <person name="LaButti K.M."/>
            <person name="Schmutz J."/>
            <person name="Jabbour D."/>
            <person name="Luo H."/>
            <person name="Baker S.E."/>
            <person name="Pisabarro A.G."/>
            <person name="Walton J.D."/>
            <person name="Blanchette R.A."/>
            <person name="Henrissat B."/>
            <person name="Martin F."/>
            <person name="Cullen D."/>
            <person name="Hibbett D.S."/>
            <person name="Grigoriev I.V."/>
        </authorList>
    </citation>
    <scope>NUCLEOTIDE SEQUENCE [LARGE SCALE GENOMIC DNA]</scope>
    <source>
        <strain evidence="3">MUCL 33604</strain>
    </source>
</reference>
<proteinExistence type="predicted"/>
<dbReference type="OrthoDB" id="2833965at2759"/>
<dbReference type="Proteomes" id="UP000027265">
    <property type="component" value="Unassembled WGS sequence"/>
</dbReference>
<feature type="coiled-coil region" evidence="1">
    <location>
        <begin position="25"/>
        <end position="59"/>
    </location>
</feature>
<dbReference type="STRING" id="933084.A0A067P370"/>
<protein>
    <submittedName>
        <fullName evidence="2">Uncharacterized protein</fullName>
    </submittedName>
</protein>
<organism evidence="2 3">
    <name type="scientific">Jaapia argillacea MUCL 33604</name>
    <dbReference type="NCBI Taxonomy" id="933084"/>
    <lineage>
        <taxon>Eukaryota</taxon>
        <taxon>Fungi</taxon>
        <taxon>Dikarya</taxon>
        <taxon>Basidiomycota</taxon>
        <taxon>Agaricomycotina</taxon>
        <taxon>Agaricomycetes</taxon>
        <taxon>Agaricomycetidae</taxon>
        <taxon>Jaapiales</taxon>
        <taxon>Jaapiaceae</taxon>
        <taxon>Jaapia</taxon>
    </lineage>
</organism>
<gene>
    <name evidence="2" type="ORF">JAAARDRAFT_43019</name>
</gene>
<dbReference type="Gene3D" id="1.20.1280.50">
    <property type="match status" value="1"/>
</dbReference>
<keyword evidence="1" id="KW-0175">Coiled coil</keyword>
<sequence>MDSAILDALRSNFTSPPGIHVPSAIVESQGEVDTLEVQIRQLRAQLQILEERRDVAQGRCLNLKSLSAPIRRLPSDILLEIFSHTLWYGSADPIYDPFPLLLTHVCSYWRHLALSTPTLWSSIRARPTDGQLEYYRALWNHFLLHSGTAPLSLFLDLSYVEWEQDELLDQFVEHSRRWKAVGFTMDSIQPLRRLEEDDMNQLQSLALAALDTVSSIFLHDITCFRSAHALVDVSLGGYWDPSLVALPWGQLTTLSFGSSITPASLNLDIYLSVLRHCTQLARLEFNFGDCDVDERRPSRLPGYITLPKLRSLSVEGALHIMDDLIFEKLGLPGLTEFIYHPGFVSGIPRSLESSWKAFQSCAGRSRCKLSTISLTRGSVFDVDVIGWLDCLQSAREVTLDLTSLVRRDQKTFIEYFSNRDVGSSGQTAPCKFPSMQRITIHGLQSSPSVIEALVSMARFRCRLHSPESSSSLETPTTLLFASFGKQLAAELEFCLRDCVAAGLTLHFHSPLF</sequence>
<name>A0A067P370_9AGAM</name>
<evidence type="ECO:0000313" key="2">
    <source>
        <dbReference type="EMBL" id="KDQ49229.1"/>
    </source>
</evidence>
<dbReference type="AlphaFoldDB" id="A0A067P370"/>
<evidence type="ECO:0000313" key="3">
    <source>
        <dbReference type="Proteomes" id="UP000027265"/>
    </source>
</evidence>